<proteinExistence type="predicted"/>
<keyword evidence="2" id="KW-1185">Reference proteome</keyword>
<dbReference type="Gene3D" id="3.40.50.11350">
    <property type="match status" value="1"/>
</dbReference>
<accession>A0AAD5M3J3</accession>
<protein>
    <submittedName>
        <fullName evidence="1">Uncharacterized protein</fullName>
    </submittedName>
</protein>
<organism evidence="1 2">
    <name type="scientific">Parelaphostrongylus tenuis</name>
    <name type="common">Meningeal worm</name>
    <dbReference type="NCBI Taxonomy" id="148309"/>
    <lineage>
        <taxon>Eukaryota</taxon>
        <taxon>Metazoa</taxon>
        <taxon>Ecdysozoa</taxon>
        <taxon>Nematoda</taxon>
        <taxon>Chromadorea</taxon>
        <taxon>Rhabditida</taxon>
        <taxon>Rhabditina</taxon>
        <taxon>Rhabditomorpha</taxon>
        <taxon>Strongyloidea</taxon>
        <taxon>Metastrongylidae</taxon>
        <taxon>Parelaphostrongylus</taxon>
    </lineage>
</organism>
<name>A0AAD5M3J3_PARTN</name>
<evidence type="ECO:0000313" key="1">
    <source>
        <dbReference type="EMBL" id="KAJ1349248.1"/>
    </source>
</evidence>
<evidence type="ECO:0000313" key="2">
    <source>
        <dbReference type="Proteomes" id="UP001196413"/>
    </source>
</evidence>
<reference evidence="1" key="1">
    <citation type="submission" date="2021-06" db="EMBL/GenBank/DDBJ databases">
        <title>Parelaphostrongylus tenuis whole genome reference sequence.</title>
        <authorList>
            <person name="Garwood T.J."/>
            <person name="Larsen P.A."/>
            <person name="Fountain-Jones N.M."/>
            <person name="Garbe J.R."/>
            <person name="Macchietto M.G."/>
            <person name="Kania S.A."/>
            <person name="Gerhold R.W."/>
            <person name="Richards J.E."/>
            <person name="Wolf T.M."/>
        </authorList>
    </citation>
    <scope>NUCLEOTIDE SEQUENCE</scope>
    <source>
        <strain evidence="1">MNPRO001-30</strain>
        <tissue evidence="1">Meninges</tissue>
    </source>
</reference>
<sequence>MGIAKVKQNHVVVDVNEVVEMVAIIGARSVFVSSDKDYMIEDLNEALEAYEVKAHRLNPDDPLVSLAILARARSLHR</sequence>
<dbReference type="Proteomes" id="UP001196413">
    <property type="component" value="Unassembled WGS sequence"/>
</dbReference>
<comment type="caution">
    <text evidence="1">The sequence shown here is derived from an EMBL/GenBank/DDBJ whole genome shotgun (WGS) entry which is preliminary data.</text>
</comment>
<gene>
    <name evidence="1" type="ORF">KIN20_004725</name>
</gene>
<dbReference type="AlphaFoldDB" id="A0AAD5M3J3"/>
<dbReference type="EMBL" id="JAHQIW010000633">
    <property type="protein sequence ID" value="KAJ1349248.1"/>
    <property type="molecule type" value="Genomic_DNA"/>
</dbReference>